<sequence length="1555" mass="174992">MDEFVAVLYFFARRGELARCQALLTTQAASAISADTNSFISAILELAQNNSSDFASHQTATSIAAIHSLVELLSAKSQSFIDTDRVTILQSQFEIEVSSLPQGANCLIWFVCGVFGVNPSDYIKSDDEGPIAAIDQFLNGNSSEIKNYPMLSSIIIDLKNMKEIDNLFEYLNKTKQTTVKAQVSQLFKHKINVLVANLATANFLNISEAISSVSSCLQDYTQTWVGRVCQKHQTNLIIEVILGIARAYPAFQILLNLAEFLNEKYPKNKDLTLLQGYLLTFASFIGKSPETADLALQRFKHAQEAVLDDQKMILSSEGVYSVALALTGRVEEAKSQVNDDDEAEELLKLLINTFQQQPDANILNFVSSNVKLSAFTNTSNLYNALPDTLIATVLAIQITEFLQNQQFITQPTLHQALNFFESTQILSPEILECKFLILQNLQNFDSLLKQANILSNYSAIERNFSLNSNLLLLFASSASQLLKVSEAAEFASQAQIVDSNVMNKREFKLIQAKISYLKGNYIESSKYFKEIDSTIQCQIHICLLKIKGGDLSGFKELREISRNYPNRSGIQEIEFDVQNADFIAMNITLQLAISGLFILRKGGYLQNSSKTVNKNSFDQIIDDNSLLFFENQQIIDNFREALNNSFSSQNSRVGNKYFSSNFGVNPINLEKDVFYAENIENIEFQNFSRTEKLSINSILQSIQNYAQFSLEITELISQIQLVILNDKLAFVSCFTQLSKQNPSTTQLAALASAHLAVGNAQFAVDYYQKSIEQAVLVIKTQNQPKYIEILIKNFLFVLKSRALSRCHKYQDSNQTLMTLIEAVEFKQNNDKQLEQANLIAFSVIHMEYMKLLIKLRQHRQLFQLCDSILKKSQQVFSLPSDSSKPFSVPFPVTILSIYCARAKAELIKLNQVNLPTSERLDLLGKAVFWVDSGVISKTQRVLVSQKSFKMQMQTSVFSSQTSKFEGSNDGLKALVLAAEVRVEIAEIYLDLSKIDIQQISQTTSLTFEKKQHLTNAFESAKISLKQCETARANNICAIYHLFQDQNYEMARANSLSAKEIEPFNNVSQIIFQAISHKINFGGNEVESEQANTPFEDSCRVLKIGLNVDRVVALDNFLLNSCLVHDMTVVTDALFKNDDDEIDTQNAQGEIMGSDISSLDELNDKMEKVSKTALDGYFYLGRGFLQLKMGRINQGMKDLMLAVNSQTLSDRYRARALYLLGTIYVNPNRQPLFGSSSCLTGKQQSAVALQKQAMQQQSNINLDDQAPTNQSEEDQLIPDTDTINQREDDLSQALQIVQSLQQMYQRQVQEARELFIVLKAYIRIGQYRQAKDRIARITLDEGKAAKSKLNQLELLKDQAKTFMQEAAEELHQTLQEIDKNQSNYVVILFCLGNIYCHLKNDAKSRSNFQNGARQIISVRDQGNQGQIWLDLDAAVQCNLALADQYIQIGKIANALKCLDGVASLDKIQTISYELYGLCQEKEAAYGNAVSYYESAWLLSHGSPSVAYRLAYNYMKAQKYAEAILMCQNALSEYPGFNKLKKEVLYKAEAMLRSTKQ</sequence>
<reference evidence="5" key="2">
    <citation type="submission" date="2020-12" db="EMBL/GenBank/DDBJ databases">
        <title>New Spironucleus salmonicida genome in near-complete chromosomes.</title>
        <authorList>
            <person name="Xu F."/>
            <person name="Kurt Z."/>
            <person name="Jimenez-Gonzalez A."/>
            <person name="Astvaldsson A."/>
            <person name="Andersson J.O."/>
            <person name="Svard S.G."/>
        </authorList>
    </citation>
    <scope>NUCLEOTIDE SEQUENCE</scope>
    <source>
        <strain evidence="5">ATCC 50377</strain>
    </source>
</reference>
<gene>
    <name evidence="4" type="ORF">SS50377_16177</name>
    <name evidence="5" type="ORF">SS50377_21095</name>
</gene>
<dbReference type="PANTHER" id="PTHR14699">
    <property type="entry name" value="STI2 PROTEIN-RELATED"/>
    <property type="match status" value="1"/>
</dbReference>
<dbReference type="GO" id="GO:0030991">
    <property type="term" value="C:intraciliary transport particle A"/>
    <property type="evidence" value="ECO:0007669"/>
    <property type="project" value="TreeGrafter"/>
</dbReference>
<evidence type="ECO:0000313" key="4">
    <source>
        <dbReference type="EMBL" id="EST43877.1"/>
    </source>
</evidence>
<organism evidence="4">
    <name type="scientific">Spironucleus salmonicida</name>
    <dbReference type="NCBI Taxonomy" id="348837"/>
    <lineage>
        <taxon>Eukaryota</taxon>
        <taxon>Metamonada</taxon>
        <taxon>Diplomonadida</taxon>
        <taxon>Hexamitidae</taxon>
        <taxon>Hexamitinae</taxon>
        <taxon>Spironucleus</taxon>
    </lineage>
</organism>
<dbReference type="GO" id="GO:0035721">
    <property type="term" value="P:intraciliary retrograde transport"/>
    <property type="evidence" value="ECO:0007669"/>
    <property type="project" value="TreeGrafter"/>
</dbReference>
<dbReference type="Proteomes" id="UP000018208">
    <property type="component" value="Unassembled WGS sequence"/>
</dbReference>
<reference evidence="4 5" key="1">
    <citation type="journal article" date="2014" name="PLoS Genet.">
        <title>The Genome of Spironucleus salmonicida Highlights a Fish Pathogen Adapted to Fluctuating Environments.</title>
        <authorList>
            <person name="Xu F."/>
            <person name="Jerlstrom-Hultqvist J."/>
            <person name="Einarsson E."/>
            <person name="Astvaldsson A."/>
            <person name="Svard S.G."/>
            <person name="Andersson J.O."/>
        </authorList>
    </citation>
    <scope>NUCLEOTIDE SEQUENCE</scope>
    <source>
        <strain evidence="5">ATCC 50377</strain>
    </source>
</reference>
<evidence type="ECO:0000313" key="6">
    <source>
        <dbReference type="Proteomes" id="UP000018208"/>
    </source>
</evidence>
<evidence type="ECO:0000256" key="2">
    <source>
        <dbReference type="SAM" id="Coils"/>
    </source>
</evidence>
<dbReference type="SUPFAM" id="SSF48452">
    <property type="entry name" value="TPR-like"/>
    <property type="match status" value="1"/>
</dbReference>
<dbReference type="InterPro" id="IPR011990">
    <property type="entry name" value="TPR-like_helical_dom_sf"/>
</dbReference>
<dbReference type="GO" id="GO:0061512">
    <property type="term" value="P:protein localization to cilium"/>
    <property type="evidence" value="ECO:0007669"/>
    <property type="project" value="TreeGrafter"/>
</dbReference>
<dbReference type="OrthoDB" id="10259630at2759"/>
<comment type="similarity">
    <text evidence="1">Belongs to the TTC21 family.</text>
</comment>
<dbReference type="Pfam" id="PF25063">
    <property type="entry name" value="ARM_TT21_C"/>
    <property type="match status" value="1"/>
</dbReference>
<evidence type="ECO:0000256" key="1">
    <source>
        <dbReference type="ARBA" id="ARBA00010935"/>
    </source>
</evidence>
<protein>
    <recommendedName>
        <fullName evidence="3">Tetratricopeptide repeat protein 21A/21B C-terminal ARM domain-containing protein</fullName>
    </recommendedName>
</protein>
<name>V6LH63_9EUKA</name>
<feature type="domain" description="Tetratricopeptide repeat protein 21A/21B C-terminal ARM" evidence="3">
    <location>
        <begin position="1347"/>
        <end position="1546"/>
    </location>
</feature>
<dbReference type="InterPro" id="IPR040364">
    <property type="entry name" value="TTC21A/TTC21B"/>
</dbReference>
<keyword evidence="6" id="KW-1185">Reference proteome</keyword>
<accession>V6LH63</accession>
<dbReference type="InterPro" id="IPR019734">
    <property type="entry name" value="TPR_rpt"/>
</dbReference>
<dbReference type="InterPro" id="IPR056834">
    <property type="entry name" value="ARM_TT21_C"/>
</dbReference>
<dbReference type="Gene3D" id="1.25.40.10">
    <property type="entry name" value="Tetratricopeptide repeat domain"/>
    <property type="match status" value="2"/>
</dbReference>
<feature type="coiled-coil region" evidence="2">
    <location>
        <begin position="1344"/>
        <end position="1382"/>
    </location>
</feature>
<dbReference type="VEuPathDB" id="GiardiaDB:SS50377_21095"/>
<dbReference type="PANTHER" id="PTHR14699:SF0">
    <property type="entry name" value="TETRATRICOPEPTIDE REPEAT PROTEIN 21 HOMOLOG"/>
    <property type="match status" value="1"/>
</dbReference>
<proteinExistence type="inferred from homology"/>
<evidence type="ECO:0000313" key="5">
    <source>
        <dbReference type="EMBL" id="KAH0577741.1"/>
    </source>
</evidence>
<dbReference type="EMBL" id="AUWU02000001">
    <property type="protein sequence ID" value="KAH0577741.1"/>
    <property type="molecule type" value="Genomic_DNA"/>
</dbReference>
<dbReference type="SMART" id="SM00028">
    <property type="entry name" value="TPR"/>
    <property type="match status" value="3"/>
</dbReference>
<dbReference type="GO" id="GO:0005929">
    <property type="term" value="C:cilium"/>
    <property type="evidence" value="ECO:0007669"/>
    <property type="project" value="GOC"/>
</dbReference>
<keyword evidence="2" id="KW-0175">Coiled coil</keyword>
<dbReference type="EMBL" id="KI546130">
    <property type="protein sequence ID" value="EST43877.1"/>
    <property type="molecule type" value="Genomic_DNA"/>
</dbReference>
<evidence type="ECO:0000259" key="3">
    <source>
        <dbReference type="Pfam" id="PF25063"/>
    </source>
</evidence>